<evidence type="ECO:0000313" key="7">
    <source>
        <dbReference type="EMBL" id="CAE0246071.1"/>
    </source>
</evidence>
<dbReference type="PANTHER" id="PTHR15348:SF0">
    <property type="entry name" value="PROTEIN DEAD RINGER"/>
    <property type="match status" value="1"/>
</dbReference>
<protein>
    <recommendedName>
        <fullName evidence="6">ARID domain-containing protein</fullName>
    </recommendedName>
</protein>
<accession>A0A7S3D457</accession>
<dbReference type="PROSITE" id="PS51011">
    <property type="entry name" value="ARID"/>
    <property type="match status" value="1"/>
</dbReference>
<dbReference type="EMBL" id="HBIB01012600">
    <property type="protein sequence ID" value="CAE0246071.1"/>
    <property type="molecule type" value="Transcribed_RNA"/>
</dbReference>
<dbReference type="GO" id="GO:0003677">
    <property type="term" value="F:DNA binding"/>
    <property type="evidence" value="ECO:0007669"/>
    <property type="project" value="UniProtKB-KW"/>
</dbReference>
<dbReference type="InterPro" id="IPR036431">
    <property type="entry name" value="ARID_dom_sf"/>
</dbReference>
<evidence type="ECO:0000256" key="4">
    <source>
        <dbReference type="ARBA" id="ARBA00023242"/>
    </source>
</evidence>
<feature type="region of interest" description="Disordered" evidence="5">
    <location>
        <begin position="25"/>
        <end position="77"/>
    </location>
</feature>
<dbReference type="PANTHER" id="PTHR15348">
    <property type="entry name" value="AT-RICH INTERACTIVE DOMAIN-CONTAINING PROTEIN ARID DOMAIN- CONTAINING PROTEIN DEAD RINGER PROTEIN B-CELL REGULATOR OF IGH TRANSCRIPTION BRIGHT"/>
    <property type="match status" value="1"/>
</dbReference>
<evidence type="ECO:0000259" key="6">
    <source>
        <dbReference type="PROSITE" id="PS51011"/>
    </source>
</evidence>
<dbReference type="SMART" id="SM01014">
    <property type="entry name" value="ARID"/>
    <property type="match status" value="1"/>
</dbReference>
<organism evidence="7">
    <name type="scientific">Palpitomonas bilix</name>
    <dbReference type="NCBI Taxonomy" id="652834"/>
    <lineage>
        <taxon>Eukaryota</taxon>
        <taxon>Eukaryota incertae sedis</taxon>
    </lineage>
</organism>
<feature type="domain" description="ARID" evidence="6">
    <location>
        <begin position="76"/>
        <end position="167"/>
    </location>
</feature>
<name>A0A7S3D457_9EUKA</name>
<proteinExistence type="predicted"/>
<evidence type="ECO:0000256" key="3">
    <source>
        <dbReference type="ARBA" id="ARBA00023163"/>
    </source>
</evidence>
<keyword evidence="3" id="KW-0804">Transcription</keyword>
<dbReference type="SMART" id="SM00501">
    <property type="entry name" value="BRIGHT"/>
    <property type="match status" value="1"/>
</dbReference>
<keyword evidence="2" id="KW-0238">DNA-binding</keyword>
<dbReference type="Gene3D" id="1.10.150.60">
    <property type="entry name" value="ARID DNA-binding domain"/>
    <property type="match status" value="1"/>
</dbReference>
<sequence>MSTRPGSIRNYDLMFLPAMHITTKGSDRDALSKVGSSKRKAAPVHTQKPIASPKRQEAPRKEVKPASSKKRKLADVEPQDDFEWKVNSILEREGKMFRAPMISHERLSILALKKEVEARGGLASVCHGQKWRAVAVATGMPLSCTNLSFRLKTAYEKYICPITGEAPVVTTPMKGE</sequence>
<evidence type="ECO:0000256" key="1">
    <source>
        <dbReference type="ARBA" id="ARBA00023015"/>
    </source>
</evidence>
<gene>
    <name evidence="7" type="ORF">PBIL07802_LOCUS8254</name>
</gene>
<dbReference type="CDD" id="cd16100">
    <property type="entry name" value="ARID"/>
    <property type="match status" value="1"/>
</dbReference>
<dbReference type="GO" id="GO:0005634">
    <property type="term" value="C:nucleus"/>
    <property type="evidence" value="ECO:0007669"/>
    <property type="project" value="TreeGrafter"/>
</dbReference>
<dbReference type="SUPFAM" id="SSF46774">
    <property type="entry name" value="ARID-like"/>
    <property type="match status" value="1"/>
</dbReference>
<dbReference type="Pfam" id="PF01388">
    <property type="entry name" value="ARID"/>
    <property type="match status" value="1"/>
</dbReference>
<evidence type="ECO:0000256" key="5">
    <source>
        <dbReference type="SAM" id="MobiDB-lite"/>
    </source>
</evidence>
<dbReference type="InterPro" id="IPR001606">
    <property type="entry name" value="ARID_dom"/>
</dbReference>
<dbReference type="AlphaFoldDB" id="A0A7S3D457"/>
<evidence type="ECO:0000256" key="2">
    <source>
        <dbReference type="ARBA" id="ARBA00023125"/>
    </source>
</evidence>
<feature type="compositionally biased region" description="Basic and acidic residues" evidence="5">
    <location>
        <begin position="54"/>
        <end position="64"/>
    </location>
</feature>
<dbReference type="GO" id="GO:0006357">
    <property type="term" value="P:regulation of transcription by RNA polymerase II"/>
    <property type="evidence" value="ECO:0007669"/>
    <property type="project" value="InterPro"/>
</dbReference>
<dbReference type="InterPro" id="IPR045147">
    <property type="entry name" value="ARI3A/B/C"/>
</dbReference>
<keyword evidence="4" id="KW-0539">Nucleus</keyword>
<keyword evidence="1" id="KW-0805">Transcription regulation</keyword>
<reference evidence="7" key="1">
    <citation type="submission" date="2021-01" db="EMBL/GenBank/DDBJ databases">
        <authorList>
            <person name="Corre E."/>
            <person name="Pelletier E."/>
            <person name="Niang G."/>
            <person name="Scheremetjew M."/>
            <person name="Finn R."/>
            <person name="Kale V."/>
            <person name="Holt S."/>
            <person name="Cochrane G."/>
            <person name="Meng A."/>
            <person name="Brown T."/>
            <person name="Cohen L."/>
        </authorList>
    </citation>
    <scope>NUCLEOTIDE SEQUENCE</scope>
    <source>
        <strain evidence="7">NIES-2562</strain>
    </source>
</reference>